<dbReference type="EMBL" id="JAGTUU010000011">
    <property type="protein sequence ID" value="MBS0126713.1"/>
    <property type="molecule type" value="Genomic_DNA"/>
</dbReference>
<dbReference type="InterPro" id="IPR029000">
    <property type="entry name" value="Cyclophilin-like_dom_sf"/>
</dbReference>
<dbReference type="SUPFAM" id="SSF50891">
    <property type="entry name" value="Cyclophilin-like"/>
    <property type="match status" value="1"/>
</dbReference>
<dbReference type="Proteomes" id="UP000681356">
    <property type="component" value="Unassembled WGS sequence"/>
</dbReference>
<evidence type="ECO:0000313" key="6">
    <source>
        <dbReference type="Proteomes" id="UP000681356"/>
    </source>
</evidence>
<dbReference type="RefSeq" id="WP_212538671.1">
    <property type="nucleotide sequence ID" value="NZ_JAGTUU010000011.1"/>
</dbReference>
<comment type="caution">
    <text evidence="5">The sequence shown here is derived from an EMBL/GenBank/DDBJ whole genome shotgun (WGS) entry which is preliminary data.</text>
</comment>
<keyword evidence="6" id="KW-1185">Reference proteome</keyword>
<protein>
    <submittedName>
        <fullName evidence="5">Carboxyltransferase domain-containing protein</fullName>
    </submittedName>
</protein>
<gene>
    <name evidence="5" type="ORF">KB874_21770</name>
</gene>
<sequence length="247" mass="26246">MPTTDKTLPRIDPVGVDGLLVTFGERLSEEANRAALAFRAAAEAAALPGLAETANTLASAYLRFDPDAADHAAMEEAVAALLEGRDWYGAGLPQGRRLWRIPTVFGTDLAPQLDEAAAAAGLSPEQAVRSISESRVRVLTIGFAPGLPYLGTLPPEWDIPRQTQLTERVPVGALTVAIRQMVLFSVSTPTGWRHVGQTGFRAFRPEAETPFVLRAGDEVEFVPVPASDYASLEASGPDGGATTEPLE</sequence>
<evidence type="ECO:0000313" key="5">
    <source>
        <dbReference type="EMBL" id="MBS0126713.1"/>
    </source>
</evidence>
<accession>A0A8J7WJZ3</accession>
<evidence type="ECO:0000256" key="2">
    <source>
        <dbReference type="ARBA" id="ARBA00022801"/>
    </source>
</evidence>
<dbReference type="PANTHER" id="PTHR34698">
    <property type="entry name" value="5-OXOPROLINASE SUBUNIT B"/>
    <property type="match status" value="1"/>
</dbReference>
<dbReference type="SUPFAM" id="SSF160467">
    <property type="entry name" value="PH0987 N-terminal domain-like"/>
    <property type="match status" value="1"/>
</dbReference>
<dbReference type="PANTHER" id="PTHR34698:SF2">
    <property type="entry name" value="5-OXOPROLINASE SUBUNIT B"/>
    <property type="match status" value="1"/>
</dbReference>
<dbReference type="AlphaFoldDB" id="A0A8J7WJZ3"/>
<dbReference type="Gene3D" id="3.30.1360.40">
    <property type="match status" value="1"/>
</dbReference>
<evidence type="ECO:0000256" key="3">
    <source>
        <dbReference type="ARBA" id="ARBA00022840"/>
    </source>
</evidence>
<keyword evidence="3" id="KW-0067">ATP-binding</keyword>
<feature type="domain" description="Carboxyltransferase" evidence="4">
    <location>
        <begin position="9"/>
        <end position="213"/>
    </location>
</feature>
<name>A0A8J7WJZ3_9RHOB</name>
<proteinExistence type="predicted"/>
<organism evidence="5 6">
    <name type="scientific">Thetidibacter halocola</name>
    <dbReference type="NCBI Taxonomy" id="2827239"/>
    <lineage>
        <taxon>Bacteria</taxon>
        <taxon>Pseudomonadati</taxon>
        <taxon>Pseudomonadota</taxon>
        <taxon>Alphaproteobacteria</taxon>
        <taxon>Rhodobacterales</taxon>
        <taxon>Roseobacteraceae</taxon>
        <taxon>Thetidibacter</taxon>
    </lineage>
</organism>
<keyword evidence="1" id="KW-0547">Nucleotide-binding</keyword>
<evidence type="ECO:0000259" key="4">
    <source>
        <dbReference type="SMART" id="SM00796"/>
    </source>
</evidence>
<dbReference type="Pfam" id="PF02682">
    <property type="entry name" value="CT_C_D"/>
    <property type="match status" value="1"/>
</dbReference>
<keyword evidence="2" id="KW-0378">Hydrolase</keyword>
<dbReference type="GO" id="GO:0005524">
    <property type="term" value="F:ATP binding"/>
    <property type="evidence" value="ECO:0007669"/>
    <property type="project" value="UniProtKB-KW"/>
</dbReference>
<reference evidence="5" key="1">
    <citation type="submission" date="2021-04" db="EMBL/GenBank/DDBJ databases">
        <authorList>
            <person name="Yoon J."/>
        </authorList>
    </citation>
    <scope>NUCLEOTIDE SEQUENCE</scope>
    <source>
        <strain evidence="5">KMU-90</strain>
    </source>
</reference>
<evidence type="ECO:0000256" key="1">
    <source>
        <dbReference type="ARBA" id="ARBA00022741"/>
    </source>
</evidence>
<dbReference type="InterPro" id="IPR010016">
    <property type="entry name" value="PxpB"/>
</dbReference>
<dbReference type="InterPro" id="IPR003833">
    <property type="entry name" value="CT_C_D"/>
</dbReference>
<dbReference type="Gene3D" id="2.40.100.10">
    <property type="entry name" value="Cyclophilin-like"/>
    <property type="match status" value="1"/>
</dbReference>
<dbReference type="GO" id="GO:0016787">
    <property type="term" value="F:hydrolase activity"/>
    <property type="evidence" value="ECO:0007669"/>
    <property type="project" value="UniProtKB-KW"/>
</dbReference>
<dbReference type="SMART" id="SM00796">
    <property type="entry name" value="AHS1"/>
    <property type="match status" value="1"/>
</dbReference>